<dbReference type="RefSeq" id="XP_050503323.1">
    <property type="nucleotide sequence ID" value="XM_050647366.1"/>
</dbReference>
<evidence type="ECO:0000256" key="9">
    <source>
        <dbReference type="ARBA" id="ARBA00023136"/>
    </source>
</evidence>
<evidence type="ECO:0008006" key="16">
    <source>
        <dbReference type="Google" id="ProtNLM"/>
    </source>
</evidence>
<evidence type="ECO:0000256" key="2">
    <source>
        <dbReference type="ARBA" id="ARBA00007193"/>
    </source>
</evidence>
<keyword evidence="10 12" id="KW-0739">Sodium transport</keyword>
<dbReference type="PANTHER" id="PTHR11690:SF248">
    <property type="entry name" value="PICKPOCKET 17, ISOFORM A"/>
    <property type="match status" value="1"/>
</dbReference>
<proteinExistence type="inferred from homology"/>
<accession>A0ABM5JZF7</accession>
<organism evidence="14 15">
    <name type="scientific">Diabrotica virgifera virgifera</name>
    <name type="common">western corn rootworm</name>
    <dbReference type="NCBI Taxonomy" id="50390"/>
    <lineage>
        <taxon>Eukaryota</taxon>
        <taxon>Metazoa</taxon>
        <taxon>Ecdysozoa</taxon>
        <taxon>Arthropoda</taxon>
        <taxon>Hexapoda</taxon>
        <taxon>Insecta</taxon>
        <taxon>Pterygota</taxon>
        <taxon>Neoptera</taxon>
        <taxon>Endopterygota</taxon>
        <taxon>Coleoptera</taxon>
        <taxon>Polyphaga</taxon>
        <taxon>Cucujiformia</taxon>
        <taxon>Chrysomeloidea</taxon>
        <taxon>Chrysomelidae</taxon>
        <taxon>Galerucinae</taxon>
        <taxon>Diabroticina</taxon>
        <taxon>Diabroticites</taxon>
        <taxon>Diabrotica</taxon>
    </lineage>
</organism>
<feature type="transmembrane region" description="Helical" evidence="13">
    <location>
        <begin position="366"/>
        <end position="389"/>
    </location>
</feature>
<evidence type="ECO:0000256" key="12">
    <source>
        <dbReference type="RuleBase" id="RU000679"/>
    </source>
</evidence>
<evidence type="ECO:0000256" key="10">
    <source>
        <dbReference type="ARBA" id="ARBA00023201"/>
    </source>
</evidence>
<evidence type="ECO:0000313" key="15">
    <source>
        <dbReference type="Proteomes" id="UP001652700"/>
    </source>
</evidence>
<reference evidence="14" key="1">
    <citation type="submission" date="2025-05" db="UniProtKB">
        <authorList>
            <consortium name="EnsemblMetazoa"/>
        </authorList>
    </citation>
    <scope>IDENTIFICATION</scope>
</reference>
<dbReference type="GeneID" id="114326024"/>
<evidence type="ECO:0000256" key="13">
    <source>
        <dbReference type="SAM" id="Phobius"/>
    </source>
</evidence>
<dbReference type="PANTHER" id="PTHR11690">
    <property type="entry name" value="AMILORIDE-SENSITIVE SODIUM CHANNEL-RELATED"/>
    <property type="match status" value="1"/>
</dbReference>
<evidence type="ECO:0000256" key="6">
    <source>
        <dbReference type="ARBA" id="ARBA00022989"/>
    </source>
</evidence>
<keyword evidence="6 13" id="KW-1133">Transmembrane helix</keyword>
<keyword evidence="5 12" id="KW-0812">Transmembrane</keyword>
<comment type="similarity">
    <text evidence="2 12">Belongs to the amiloride-sensitive sodium channel (TC 1.A.6) family.</text>
</comment>
<dbReference type="InterPro" id="IPR001873">
    <property type="entry name" value="ENaC"/>
</dbReference>
<dbReference type="Proteomes" id="UP001652700">
    <property type="component" value="Unplaced"/>
</dbReference>
<keyword evidence="9 13" id="KW-0472">Membrane</keyword>
<sequence length="468" mass="54287">MELIIGKECLKDPSQLIKFIVLFICGIFTFTQVTQCVKKFLYPPASTHSEFVVNSSVTYPCVTICRRPAYKTNLFSEFGIQSQKLDSSFAFSNFNFSNNTLTEFIEKATYRYDEIVSMFAFSSIGSLRNINVTSSFHFTRGRCYTFQSLNQSESFSPTSGFFFFLRHNQVKEASDYSYSNSPGYQLYLHGPNEVLTLDSNSEGSSFIEYLDLDSSEEMSVKFEIQQFQIHPSSDEDCVPDEHYSKSKCEDYCIGQAIVNITNCTVPWLRLPPNMSFAECDDYLSVRNSIQYYINRGMRRIYLEQCNCRKPCEFTIYKSYIINRKPVDSILEPSCSIYIYCTNLIFRMTEVLSYDSNQLLSDIGGSLGFLLGLSVISLICIIEQVFRITFKIFFKRKVKKELKAQEIQSTKNEENDIIKNNIISDKKIDNEEEHIYSNLKNFVVDYNDFQKNSYCEYSPNENQNQKYVK</sequence>
<keyword evidence="3 12" id="KW-0813">Transport</keyword>
<name>A0ABM5JZF7_DIAVI</name>
<keyword evidence="4 12" id="KW-0894">Sodium channel</keyword>
<keyword evidence="11 12" id="KW-0407">Ion channel</keyword>
<evidence type="ECO:0000313" key="14">
    <source>
        <dbReference type="EnsemblMetazoa" id="XP_050503323.1"/>
    </source>
</evidence>
<evidence type="ECO:0000256" key="7">
    <source>
        <dbReference type="ARBA" id="ARBA00023053"/>
    </source>
</evidence>
<evidence type="ECO:0000256" key="1">
    <source>
        <dbReference type="ARBA" id="ARBA00004141"/>
    </source>
</evidence>
<keyword evidence="8 12" id="KW-0406">Ion transport</keyword>
<evidence type="ECO:0000256" key="11">
    <source>
        <dbReference type="ARBA" id="ARBA00023303"/>
    </source>
</evidence>
<dbReference type="EnsemblMetazoa" id="XM_050647366.1">
    <property type="protein sequence ID" value="XP_050503323.1"/>
    <property type="gene ID" value="LOC114326024"/>
</dbReference>
<evidence type="ECO:0000256" key="4">
    <source>
        <dbReference type="ARBA" id="ARBA00022461"/>
    </source>
</evidence>
<evidence type="ECO:0000256" key="8">
    <source>
        <dbReference type="ARBA" id="ARBA00023065"/>
    </source>
</evidence>
<evidence type="ECO:0000256" key="5">
    <source>
        <dbReference type="ARBA" id="ARBA00022692"/>
    </source>
</evidence>
<protein>
    <recommendedName>
        <fullName evidence="16">Degenerin del-1-like</fullName>
    </recommendedName>
</protein>
<keyword evidence="7" id="KW-0915">Sodium</keyword>
<keyword evidence="15" id="KW-1185">Reference proteome</keyword>
<comment type="subcellular location">
    <subcellularLocation>
        <location evidence="1">Membrane</location>
        <topology evidence="1">Multi-pass membrane protein</topology>
    </subcellularLocation>
</comment>
<dbReference type="Gene3D" id="1.10.287.770">
    <property type="entry name" value="YojJ-like"/>
    <property type="match status" value="1"/>
</dbReference>
<dbReference type="Pfam" id="PF00858">
    <property type="entry name" value="ASC"/>
    <property type="match status" value="1"/>
</dbReference>
<evidence type="ECO:0000256" key="3">
    <source>
        <dbReference type="ARBA" id="ARBA00022448"/>
    </source>
</evidence>
<dbReference type="PRINTS" id="PR01078">
    <property type="entry name" value="AMINACHANNEL"/>
</dbReference>